<dbReference type="Proteomes" id="UP001233999">
    <property type="component" value="Unassembled WGS sequence"/>
</dbReference>
<accession>A0AAD8EAW9</accession>
<organism evidence="2 3">
    <name type="scientific">Diploptera punctata</name>
    <name type="common">Pacific beetle cockroach</name>
    <dbReference type="NCBI Taxonomy" id="6984"/>
    <lineage>
        <taxon>Eukaryota</taxon>
        <taxon>Metazoa</taxon>
        <taxon>Ecdysozoa</taxon>
        <taxon>Arthropoda</taxon>
        <taxon>Hexapoda</taxon>
        <taxon>Insecta</taxon>
        <taxon>Pterygota</taxon>
        <taxon>Neoptera</taxon>
        <taxon>Polyneoptera</taxon>
        <taxon>Dictyoptera</taxon>
        <taxon>Blattodea</taxon>
        <taxon>Blaberoidea</taxon>
        <taxon>Blaberidae</taxon>
        <taxon>Diplopterinae</taxon>
        <taxon>Diploptera</taxon>
    </lineage>
</organism>
<proteinExistence type="predicted"/>
<comment type="caution">
    <text evidence="2">The sequence shown here is derived from an EMBL/GenBank/DDBJ whole genome shotgun (WGS) entry which is preliminary data.</text>
</comment>
<feature type="region of interest" description="Disordered" evidence="1">
    <location>
        <begin position="126"/>
        <end position="148"/>
    </location>
</feature>
<evidence type="ECO:0000256" key="1">
    <source>
        <dbReference type="SAM" id="MobiDB-lite"/>
    </source>
</evidence>
<keyword evidence="3" id="KW-1185">Reference proteome</keyword>
<reference evidence="2" key="1">
    <citation type="journal article" date="2023" name="IScience">
        <title>Live-bearing cockroach genome reveals convergent evolutionary mechanisms linked to viviparity in insects and beyond.</title>
        <authorList>
            <person name="Fouks B."/>
            <person name="Harrison M.C."/>
            <person name="Mikhailova A.A."/>
            <person name="Marchal E."/>
            <person name="English S."/>
            <person name="Carruthers M."/>
            <person name="Jennings E.C."/>
            <person name="Chiamaka E.L."/>
            <person name="Frigard R.A."/>
            <person name="Pippel M."/>
            <person name="Attardo G.M."/>
            <person name="Benoit J.B."/>
            <person name="Bornberg-Bauer E."/>
            <person name="Tobe S.S."/>
        </authorList>
    </citation>
    <scope>NUCLEOTIDE SEQUENCE</scope>
    <source>
        <strain evidence="2">Stay&amp;Tobe</strain>
    </source>
</reference>
<gene>
    <name evidence="2" type="ORF">L9F63_022047</name>
</gene>
<feature type="compositionally biased region" description="Basic residues" evidence="1">
    <location>
        <begin position="133"/>
        <end position="148"/>
    </location>
</feature>
<sequence length="148" mass="17598">MSASLASSLSEDDLKDLEIEKDILNVRDEETKLVERHPRAVRLKLLRYFVRILKRASPKLRHRIINYIRRPKIRNRHRHVRPVKAGRVNSRTVVAKEERPGWFWTIVDTLDSFGVFDYLFGRDYDEEPETKAKKSKPPPKKTKRKHSK</sequence>
<reference evidence="2" key="2">
    <citation type="submission" date="2023-05" db="EMBL/GenBank/DDBJ databases">
        <authorList>
            <person name="Fouks B."/>
        </authorList>
    </citation>
    <scope>NUCLEOTIDE SEQUENCE</scope>
    <source>
        <strain evidence="2">Stay&amp;Tobe</strain>
        <tissue evidence="2">Testes</tissue>
    </source>
</reference>
<protein>
    <submittedName>
        <fullName evidence="2">Uncharacterized protein</fullName>
    </submittedName>
</protein>
<dbReference type="AlphaFoldDB" id="A0AAD8EAW9"/>
<name>A0AAD8EAW9_DIPPU</name>
<evidence type="ECO:0000313" key="3">
    <source>
        <dbReference type="Proteomes" id="UP001233999"/>
    </source>
</evidence>
<dbReference type="EMBL" id="JASPKZ010007562">
    <property type="protein sequence ID" value="KAJ9583603.1"/>
    <property type="molecule type" value="Genomic_DNA"/>
</dbReference>
<evidence type="ECO:0000313" key="2">
    <source>
        <dbReference type="EMBL" id="KAJ9583603.1"/>
    </source>
</evidence>